<proteinExistence type="inferred from homology"/>
<sequence>MNTLKLGRFLINNSVQWVQTNGLKSWTGGIEYDGFKYFPRFPDQKDEPYEPTKLLMVQRIKPFRGIPYYHKKILVELKLNGKVSDIAIVKNIPEVAETLYKIKHLIKIQPIRTPNGLPDEENLSAGYLKENGEFLVSKTLRADSERLQLTLDFQTDPARLDAETLVKDSRNKWLNPW</sequence>
<comment type="similarity">
    <text evidence="1">Belongs to the universal ribosomal protein uL30 family.</text>
</comment>
<dbReference type="SUPFAM" id="SSF55129">
    <property type="entry name" value="Ribosomal protein L30p/L7e"/>
    <property type="match status" value="1"/>
</dbReference>
<dbReference type="OrthoDB" id="9973389at2759"/>
<reference evidence="7" key="1">
    <citation type="submission" date="2022-01" db="UniProtKB">
        <authorList>
            <consortium name="EnsemblMetazoa"/>
        </authorList>
    </citation>
    <scope>IDENTIFICATION</scope>
</reference>
<dbReference type="KEGG" id="clec:106667797"/>
<evidence type="ECO:0000256" key="2">
    <source>
        <dbReference type="ARBA" id="ARBA00022980"/>
    </source>
</evidence>
<keyword evidence="2" id="KW-0689">Ribosomal protein</keyword>
<evidence type="ECO:0000313" key="7">
    <source>
        <dbReference type="EnsemblMetazoa" id="XP_014251457.1"/>
    </source>
</evidence>
<dbReference type="InterPro" id="IPR005996">
    <property type="entry name" value="Ribosomal_uL30_bac-type"/>
</dbReference>
<dbReference type="Gene3D" id="3.30.1390.20">
    <property type="entry name" value="Ribosomal protein L30, ferredoxin-like fold domain"/>
    <property type="match status" value="1"/>
</dbReference>
<dbReference type="GO" id="GO:0003735">
    <property type="term" value="F:structural constituent of ribosome"/>
    <property type="evidence" value="ECO:0007669"/>
    <property type="project" value="InterPro"/>
</dbReference>
<dbReference type="PANTHER" id="PTHR15892:SF2">
    <property type="entry name" value="LARGE RIBOSOMAL SUBUNIT PROTEIN UL30M"/>
    <property type="match status" value="1"/>
</dbReference>
<dbReference type="Proteomes" id="UP000494040">
    <property type="component" value="Unassembled WGS sequence"/>
</dbReference>
<evidence type="ECO:0000256" key="5">
    <source>
        <dbReference type="ARBA" id="ARBA00035356"/>
    </source>
</evidence>
<keyword evidence="3" id="KW-0687">Ribonucleoprotein</keyword>
<dbReference type="GO" id="GO:0006412">
    <property type="term" value="P:translation"/>
    <property type="evidence" value="ECO:0007669"/>
    <property type="project" value="InterPro"/>
</dbReference>
<gene>
    <name evidence="7" type="primary">106667797</name>
</gene>
<dbReference type="InterPro" id="IPR016082">
    <property type="entry name" value="Ribosomal_uL30_ferredoxin-like"/>
</dbReference>
<evidence type="ECO:0000256" key="4">
    <source>
        <dbReference type="ARBA" id="ARBA00035281"/>
    </source>
</evidence>
<dbReference type="PANTHER" id="PTHR15892">
    <property type="entry name" value="MITOCHONDRIAL RIBOSOMAL PROTEIN L30"/>
    <property type="match status" value="1"/>
</dbReference>
<dbReference type="OMA" id="TWSVRSY"/>
<evidence type="ECO:0000256" key="1">
    <source>
        <dbReference type="ARBA" id="ARBA00007594"/>
    </source>
</evidence>
<dbReference type="Pfam" id="PF00327">
    <property type="entry name" value="Ribosomal_L30"/>
    <property type="match status" value="1"/>
</dbReference>
<dbReference type="InterPro" id="IPR036919">
    <property type="entry name" value="Ribo_uL30_ferredoxin-like_sf"/>
</dbReference>
<protein>
    <recommendedName>
        <fullName evidence="4">Large ribosomal subunit protein uL30m</fullName>
    </recommendedName>
    <alternativeName>
        <fullName evidence="5">39S ribosomal protein L30, mitochondrial</fullName>
    </alternativeName>
</protein>
<organism evidence="7 8">
    <name type="scientific">Cimex lectularius</name>
    <name type="common">Bed bug</name>
    <name type="synonym">Acanthia lectularia</name>
    <dbReference type="NCBI Taxonomy" id="79782"/>
    <lineage>
        <taxon>Eukaryota</taxon>
        <taxon>Metazoa</taxon>
        <taxon>Ecdysozoa</taxon>
        <taxon>Arthropoda</taxon>
        <taxon>Hexapoda</taxon>
        <taxon>Insecta</taxon>
        <taxon>Pterygota</taxon>
        <taxon>Neoptera</taxon>
        <taxon>Paraneoptera</taxon>
        <taxon>Hemiptera</taxon>
        <taxon>Heteroptera</taxon>
        <taxon>Panheteroptera</taxon>
        <taxon>Cimicomorpha</taxon>
        <taxon>Cimicidae</taxon>
        <taxon>Cimex</taxon>
    </lineage>
</organism>
<name>A0A8I6RU63_CIMLE</name>
<dbReference type="GO" id="GO:0015934">
    <property type="term" value="C:large ribosomal subunit"/>
    <property type="evidence" value="ECO:0007669"/>
    <property type="project" value="InterPro"/>
</dbReference>
<evidence type="ECO:0000256" key="3">
    <source>
        <dbReference type="ARBA" id="ARBA00023274"/>
    </source>
</evidence>
<dbReference type="GO" id="GO:0005739">
    <property type="term" value="C:mitochondrion"/>
    <property type="evidence" value="ECO:0007669"/>
    <property type="project" value="TreeGrafter"/>
</dbReference>
<dbReference type="EnsemblMetazoa" id="XM_014395971.2">
    <property type="protein sequence ID" value="XP_014251457.1"/>
    <property type="gene ID" value="LOC106667797"/>
</dbReference>
<accession>A0A8I6RU63</accession>
<keyword evidence="8" id="KW-1185">Reference proteome</keyword>
<evidence type="ECO:0000259" key="6">
    <source>
        <dbReference type="Pfam" id="PF00327"/>
    </source>
</evidence>
<feature type="domain" description="Large ribosomal subunit protein uL30-like ferredoxin-like fold" evidence="6">
    <location>
        <begin position="56"/>
        <end position="106"/>
    </location>
</feature>
<evidence type="ECO:0000313" key="8">
    <source>
        <dbReference type="Proteomes" id="UP000494040"/>
    </source>
</evidence>
<dbReference type="AlphaFoldDB" id="A0A8I6RU63"/>